<evidence type="ECO:0000313" key="3">
    <source>
        <dbReference type="Proteomes" id="UP001491310"/>
    </source>
</evidence>
<dbReference type="PANTHER" id="PTHR43157:SF31">
    <property type="entry name" value="PHOSPHATIDYLINOSITOL-GLYCAN BIOSYNTHESIS CLASS F PROTEIN"/>
    <property type="match status" value="1"/>
</dbReference>
<keyword evidence="1" id="KW-0560">Oxidoreductase</keyword>
<proteinExistence type="predicted"/>
<reference evidence="2 3" key="1">
    <citation type="journal article" date="2024" name="Nat. Commun.">
        <title>Phylogenomics reveals the evolutionary origins of lichenization in chlorophyte algae.</title>
        <authorList>
            <person name="Puginier C."/>
            <person name="Libourel C."/>
            <person name="Otte J."/>
            <person name="Skaloud P."/>
            <person name="Haon M."/>
            <person name="Grisel S."/>
            <person name="Petersen M."/>
            <person name="Berrin J.G."/>
            <person name="Delaux P.M."/>
            <person name="Dal Grande F."/>
            <person name="Keller J."/>
        </authorList>
    </citation>
    <scope>NUCLEOTIDE SEQUENCE [LARGE SCALE GENOMIC DNA]</scope>
    <source>
        <strain evidence="2 3">SAG 216-7</strain>
    </source>
</reference>
<dbReference type="Gene3D" id="3.40.50.720">
    <property type="entry name" value="NAD(P)-binding Rossmann-like Domain"/>
    <property type="match status" value="1"/>
</dbReference>
<keyword evidence="3" id="KW-1185">Reference proteome</keyword>
<dbReference type="InterPro" id="IPR002347">
    <property type="entry name" value="SDR_fam"/>
</dbReference>
<evidence type="ECO:0008006" key="4">
    <source>
        <dbReference type="Google" id="ProtNLM"/>
    </source>
</evidence>
<dbReference type="EMBL" id="JALJOT010000001">
    <property type="protein sequence ID" value="KAK9918743.1"/>
    <property type="molecule type" value="Genomic_DNA"/>
</dbReference>
<dbReference type="PRINTS" id="PR00081">
    <property type="entry name" value="GDHRDH"/>
</dbReference>
<dbReference type="PANTHER" id="PTHR43157">
    <property type="entry name" value="PHOSPHATIDYLINOSITOL-GLYCAN BIOSYNTHESIS CLASS F PROTEIN-RELATED"/>
    <property type="match status" value="1"/>
</dbReference>
<accession>A0ABR2Z443</accession>
<comment type="caution">
    <text evidence="2">The sequence shown here is derived from an EMBL/GenBank/DDBJ whole genome shotgun (WGS) entry which is preliminary data.</text>
</comment>
<dbReference type="InterPro" id="IPR036291">
    <property type="entry name" value="NAD(P)-bd_dom_sf"/>
</dbReference>
<dbReference type="Proteomes" id="UP001491310">
    <property type="component" value="Unassembled WGS sequence"/>
</dbReference>
<dbReference type="Pfam" id="PF00106">
    <property type="entry name" value="adh_short"/>
    <property type="match status" value="1"/>
</dbReference>
<dbReference type="PROSITE" id="PS51257">
    <property type="entry name" value="PROKAR_LIPOPROTEIN"/>
    <property type="match status" value="1"/>
</dbReference>
<evidence type="ECO:0000313" key="2">
    <source>
        <dbReference type="EMBL" id="KAK9918743.1"/>
    </source>
</evidence>
<evidence type="ECO:0000256" key="1">
    <source>
        <dbReference type="ARBA" id="ARBA00023002"/>
    </source>
</evidence>
<protein>
    <recommendedName>
        <fullName evidence="4">NAD(P)-binding protein</fullName>
    </recommendedName>
</protein>
<organism evidence="2 3">
    <name type="scientific">Coccomyxa subellipsoidea</name>
    <dbReference type="NCBI Taxonomy" id="248742"/>
    <lineage>
        <taxon>Eukaryota</taxon>
        <taxon>Viridiplantae</taxon>
        <taxon>Chlorophyta</taxon>
        <taxon>core chlorophytes</taxon>
        <taxon>Trebouxiophyceae</taxon>
        <taxon>Trebouxiophyceae incertae sedis</taxon>
        <taxon>Coccomyxaceae</taxon>
        <taxon>Coccomyxa</taxon>
    </lineage>
</organism>
<gene>
    <name evidence="2" type="ORF">WJX75_006491</name>
</gene>
<dbReference type="SUPFAM" id="SSF51735">
    <property type="entry name" value="NAD(P)-binding Rossmann-fold domains"/>
    <property type="match status" value="1"/>
</dbReference>
<name>A0ABR2Z443_9CHLO</name>
<sequence length="312" mass="33474">MKLPDLTGRTALVTGGNSGIGFASCLALAKQNANVILASRDRQRGETAAQEINDSLGASNVKTMQLDVAQFSSIRKFVDEFLARDEPLHILINNAGIHLPGGWSKSPEKDGQRTPEGFEVTLGTNYFGPMLLTQLLLPKLKESAPSRIVNIGSPGEQFSGGVYWDDLKGEKKTTSDMNVYGTSKIYLIMASKALNERLKGTGVEVFAAHPGITNAPLYAKTDKSKPMGAQVAVANAIGGQPTERGSSPILYAAAAKELDGKGGAFIGGPTGPLLPFSNLDQFKDRPTFTEEGKHLEDCLRLYDETLKIINTY</sequence>